<comment type="caution">
    <text evidence="3">The sequence shown here is derived from an EMBL/GenBank/DDBJ whole genome shotgun (WGS) entry which is preliminary data.</text>
</comment>
<dbReference type="InterPro" id="IPR020904">
    <property type="entry name" value="Sc_DH/Rdtase_CS"/>
</dbReference>
<dbReference type="Gene3D" id="3.40.50.720">
    <property type="entry name" value="NAD(P)-binding Rossmann-like Domain"/>
    <property type="match status" value="1"/>
</dbReference>
<evidence type="ECO:0000313" key="3">
    <source>
        <dbReference type="EMBL" id="NMH79161.1"/>
    </source>
</evidence>
<sequence length="257" mass="26334">MSELDGRRAVVTGGTRGGIGAAVSARLTAAGATVITTARSTPADLPDPELFVAADVSTPDGVARVARAALDRLGGVDIVVHVVGGSRQEPGGVLALSDHDWQHEFAVNLFSAVRLDRALLPSMIEQGRGAIVHVTSVQRRVPLPTTVPYAAAKSALTSYSKNLAGQMAPKGIRVNTVSPGFVETAGASGMVSALAAADGVDEDTARRTIMDSIGGIPLGRPARPDEVAELVTFLVSDRASSIVGAEHVIDGGSTRTI</sequence>
<comment type="similarity">
    <text evidence="1">Belongs to the short-chain dehydrogenases/reductases (SDR) family.</text>
</comment>
<dbReference type="InterPro" id="IPR036291">
    <property type="entry name" value="NAD(P)-bd_dom_sf"/>
</dbReference>
<dbReference type="Pfam" id="PF13561">
    <property type="entry name" value="adh_short_C2"/>
    <property type="match status" value="1"/>
</dbReference>
<dbReference type="PANTHER" id="PTHR42760">
    <property type="entry name" value="SHORT-CHAIN DEHYDROGENASES/REDUCTASES FAMILY MEMBER"/>
    <property type="match status" value="1"/>
</dbReference>
<dbReference type="PRINTS" id="PR00081">
    <property type="entry name" value="GDHRDH"/>
</dbReference>
<evidence type="ECO:0000256" key="1">
    <source>
        <dbReference type="ARBA" id="ARBA00006484"/>
    </source>
</evidence>
<dbReference type="SUPFAM" id="SSF51735">
    <property type="entry name" value="NAD(P)-binding Rossmann-fold domains"/>
    <property type="match status" value="1"/>
</dbReference>
<keyword evidence="4" id="KW-1185">Reference proteome</keyword>
<dbReference type="EMBL" id="JAAXKY010000060">
    <property type="protein sequence ID" value="NMH79161.1"/>
    <property type="molecule type" value="Genomic_DNA"/>
</dbReference>
<evidence type="ECO:0000256" key="2">
    <source>
        <dbReference type="ARBA" id="ARBA00023002"/>
    </source>
</evidence>
<name>A0ABX1RH55_9PSEU</name>
<protein>
    <submittedName>
        <fullName evidence="3">SDR family oxidoreductase</fullName>
    </submittedName>
</protein>
<keyword evidence="2" id="KW-0560">Oxidoreductase</keyword>
<reference evidence="3 4" key="1">
    <citation type="submission" date="2020-04" db="EMBL/GenBank/DDBJ databases">
        <authorList>
            <person name="Klaysubun C."/>
            <person name="Duangmal K."/>
            <person name="Lipun K."/>
        </authorList>
    </citation>
    <scope>NUCLEOTIDE SEQUENCE [LARGE SCALE GENOMIC DNA]</scope>
    <source>
        <strain evidence="3 4">JCM 11839</strain>
    </source>
</reference>
<evidence type="ECO:0000313" key="4">
    <source>
        <dbReference type="Proteomes" id="UP001296706"/>
    </source>
</evidence>
<dbReference type="PRINTS" id="PR00080">
    <property type="entry name" value="SDRFAMILY"/>
</dbReference>
<proteinExistence type="inferred from homology"/>
<accession>A0ABX1RH55</accession>
<organism evidence="3 4">
    <name type="scientific">Pseudonocardia xinjiangensis</name>
    <dbReference type="NCBI Taxonomy" id="75289"/>
    <lineage>
        <taxon>Bacteria</taxon>
        <taxon>Bacillati</taxon>
        <taxon>Actinomycetota</taxon>
        <taxon>Actinomycetes</taxon>
        <taxon>Pseudonocardiales</taxon>
        <taxon>Pseudonocardiaceae</taxon>
        <taxon>Pseudonocardia</taxon>
    </lineage>
</organism>
<gene>
    <name evidence="3" type="ORF">HF577_18965</name>
</gene>
<dbReference type="InterPro" id="IPR002347">
    <property type="entry name" value="SDR_fam"/>
</dbReference>
<dbReference type="PROSITE" id="PS00061">
    <property type="entry name" value="ADH_SHORT"/>
    <property type="match status" value="1"/>
</dbReference>
<dbReference type="PANTHER" id="PTHR42760:SF133">
    <property type="entry name" value="3-OXOACYL-[ACYL-CARRIER-PROTEIN] REDUCTASE"/>
    <property type="match status" value="1"/>
</dbReference>
<dbReference type="Proteomes" id="UP001296706">
    <property type="component" value="Unassembled WGS sequence"/>
</dbReference>
<dbReference type="NCBIfam" id="NF005095">
    <property type="entry name" value="PRK06523.1"/>
    <property type="match status" value="1"/>
</dbReference>